<dbReference type="CDD" id="cd00018">
    <property type="entry name" value="AP2"/>
    <property type="match status" value="1"/>
</dbReference>
<evidence type="ECO:0000256" key="1">
    <source>
        <dbReference type="ARBA" id="ARBA00004123"/>
    </source>
</evidence>
<evidence type="ECO:0000256" key="4">
    <source>
        <dbReference type="ARBA" id="ARBA00023163"/>
    </source>
</evidence>
<dbReference type="AlphaFoldDB" id="A0AAD1YUE0"/>
<dbReference type="InterPro" id="IPR036955">
    <property type="entry name" value="AP2/ERF_dom_sf"/>
</dbReference>
<sequence>MKRKVRVSYSDPDATDSSSDEGGDGPEKKSKRMVREIVLQPEKNLDKKKGSGKIRARVKKFNSRVPDQNGKEKLIGVRKRKSGKYCAEIRDPFKKKRVWLGTYNTAEEASKVYLAKKRELEEKQSAGQGIDSGPCENSSEDSSPTVDEFDTLDSPNELASLARELKQFRKQLKFFIFGRKQIIGGMLKALEGQMRNPFQIFGHTWSSLSVAAPGKEVLNRDQSAFCYTVFWHFYASLSHTLMYTYNCVEALRLRLRSFHWF</sequence>
<evidence type="ECO:0000256" key="2">
    <source>
        <dbReference type="ARBA" id="ARBA00023015"/>
    </source>
</evidence>
<dbReference type="GO" id="GO:0003700">
    <property type="term" value="F:DNA-binding transcription factor activity"/>
    <property type="evidence" value="ECO:0007669"/>
    <property type="project" value="InterPro"/>
</dbReference>
<keyword evidence="3" id="KW-0238">DNA-binding</keyword>
<name>A0AAD1YUE0_9LAMI</name>
<gene>
    <name evidence="8" type="ORF">FPE_LOCUS3505</name>
</gene>
<feature type="compositionally biased region" description="Polar residues" evidence="6">
    <location>
        <begin position="135"/>
        <end position="145"/>
    </location>
</feature>
<evidence type="ECO:0000259" key="7">
    <source>
        <dbReference type="SMART" id="SM00380"/>
    </source>
</evidence>
<accession>A0AAD1YUE0</accession>
<reference evidence="8" key="1">
    <citation type="submission" date="2023-05" db="EMBL/GenBank/DDBJ databases">
        <authorList>
            <person name="Huff M."/>
        </authorList>
    </citation>
    <scope>NUCLEOTIDE SEQUENCE</scope>
</reference>
<evidence type="ECO:0000313" key="9">
    <source>
        <dbReference type="Proteomes" id="UP000834106"/>
    </source>
</evidence>
<dbReference type="InterPro" id="IPR001471">
    <property type="entry name" value="AP2/ERF_dom"/>
</dbReference>
<keyword evidence="2" id="KW-0805">Transcription regulation</keyword>
<dbReference type="SUPFAM" id="SSF54171">
    <property type="entry name" value="DNA-binding domain"/>
    <property type="match status" value="1"/>
</dbReference>
<dbReference type="SMART" id="SM00380">
    <property type="entry name" value="AP2"/>
    <property type="match status" value="1"/>
</dbReference>
<keyword evidence="5" id="KW-0539">Nucleus</keyword>
<keyword evidence="4" id="KW-0804">Transcription</keyword>
<feature type="region of interest" description="Disordered" evidence="6">
    <location>
        <begin position="123"/>
        <end position="152"/>
    </location>
</feature>
<evidence type="ECO:0000256" key="3">
    <source>
        <dbReference type="ARBA" id="ARBA00023125"/>
    </source>
</evidence>
<dbReference type="GO" id="GO:0005634">
    <property type="term" value="C:nucleus"/>
    <property type="evidence" value="ECO:0007669"/>
    <property type="project" value="UniProtKB-SubCell"/>
</dbReference>
<dbReference type="InterPro" id="IPR016177">
    <property type="entry name" value="DNA-bd_dom_sf"/>
</dbReference>
<dbReference type="Gene3D" id="3.30.730.10">
    <property type="entry name" value="AP2/ERF domain"/>
    <property type="match status" value="1"/>
</dbReference>
<dbReference type="GO" id="GO:0003677">
    <property type="term" value="F:DNA binding"/>
    <property type="evidence" value="ECO:0007669"/>
    <property type="project" value="UniProtKB-KW"/>
</dbReference>
<feature type="region of interest" description="Disordered" evidence="6">
    <location>
        <begin position="1"/>
        <end position="32"/>
    </location>
</feature>
<dbReference type="PANTHER" id="PTHR31194">
    <property type="entry name" value="SHN SHINE , DNA BINDING / TRANSCRIPTION FACTOR"/>
    <property type="match status" value="1"/>
</dbReference>
<dbReference type="Proteomes" id="UP000834106">
    <property type="component" value="Chromosome 2"/>
</dbReference>
<evidence type="ECO:0000256" key="6">
    <source>
        <dbReference type="SAM" id="MobiDB-lite"/>
    </source>
</evidence>
<organism evidence="8 9">
    <name type="scientific">Fraxinus pennsylvanica</name>
    <dbReference type="NCBI Taxonomy" id="56036"/>
    <lineage>
        <taxon>Eukaryota</taxon>
        <taxon>Viridiplantae</taxon>
        <taxon>Streptophyta</taxon>
        <taxon>Embryophyta</taxon>
        <taxon>Tracheophyta</taxon>
        <taxon>Spermatophyta</taxon>
        <taxon>Magnoliopsida</taxon>
        <taxon>eudicotyledons</taxon>
        <taxon>Gunneridae</taxon>
        <taxon>Pentapetalae</taxon>
        <taxon>asterids</taxon>
        <taxon>lamiids</taxon>
        <taxon>Lamiales</taxon>
        <taxon>Oleaceae</taxon>
        <taxon>Oleeae</taxon>
        <taxon>Fraxinus</taxon>
    </lineage>
</organism>
<comment type="subcellular location">
    <subcellularLocation>
        <location evidence="1">Nucleus</location>
    </subcellularLocation>
</comment>
<evidence type="ECO:0000313" key="8">
    <source>
        <dbReference type="EMBL" id="CAI9756075.1"/>
    </source>
</evidence>
<dbReference type="InterPro" id="IPR050913">
    <property type="entry name" value="AP2/ERF_ERF"/>
</dbReference>
<keyword evidence="9" id="KW-1185">Reference proteome</keyword>
<feature type="domain" description="AP2/ERF" evidence="7">
    <location>
        <begin position="73"/>
        <end position="137"/>
    </location>
</feature>
<dbReference type="EMBL" id="OU503037">
    <property type="protein sequence ID" value="CAI9756075.1"/>
    <property type="molecule type" value="Genomic_DNA"/>
</dbReference>
<dbReference type="PANTHER" id="PTHR31194:SF62">
    <property type="entry name" value="ETHYLENE-RESPONSIVE TRANSCRIPTION FACTOR ERF118"/>
    <property type="match status" value="1"/>
</dbReference>
<proteinExistence type="predicted"/>
<evidence type="ECO:0000256" key="5">
    <source>
        <dbReference type="ARBA" id="ARBA00023242"/>
    </source>
</evidence>
<dbReference type="PRINTS" id="PR00367">
    <property type="entry name" value="ETHRSPELEMNT"/>
</dbReference>
<protein>
    <recommendedName>
        <fullName evidence="7">AP2/ERF domain-containing protein</fullName>
    </recommendedName>
</protein>